<name>A0A078FTX4_BRANA</name>
<evidence type="ECO:0000313" key="3">
    <source>
        <dbReference type="Proteomes" id="UP000028999"/>
    </source>
</evidence>
<proteinExistence type="predicted"/>
<organism evidence="2 3">
    <name type="scientific">Brassica napus</name>
    <name type="common">Rape</name>
    <dbReference type="NCBI Taxonomy" id="3708"/>
    <lineage>
        <taxon>Eukaryota</taxon>
        <taxon>Viridiplantae</taxon>
        <taxon>Streptophyta</taxon>
        <taxon>Embryophyta</taxon>
        <taxon>Tracheophyta</taxon>
        <taxon>Spermatophyta</taxon>
        <taxon>Magnoliopsida</taxon>
        <taxon>eudicotyledons</taxon>
        <taxon>Gunneridae</taxon>
        <taxon>Pentapetalae</taxon>
        <taxon>rosids</taxon>
        <taxon>malvids</taxon>
        <taxon>Brassicales</taxon>
        <taxon>Brassicaceae</taxon>
        <taxon>Brassiceae</taxon>
        <taxon>Brassica</taxon>
    </lineage>
</organism>
<evidence type="ECO:0000256" key="1">
    <source>
        <dbReference type="SAM" id="MobiDB-lite"/>
    </source>
</evidence>
<evidence type="ECO:0000313" key="2">
    <source>
        <dbReference type="EMBL" id="CDY16456.1"/>
    </source>
</evidence>
<dbReference type="EMBL" id="LK032064">
    <property type="protein sequence ID" value="CDY16456.1"/>
    <property type="molecule type" value="Genomic_DNA"/>
</dbReference>
<accession>A0A078FTX4</accession>
<dbReference type="Gramene" id="CDY16456">
    <property type="protein sequence ID" value="CDY16456"/>
    <property type="gene ID" value="GSBRNA2T00091022001"/>
</dbReference>
<sequence>MNDHKNLLQGGMQEENRAKKPISVSPTSLLKRIG</sequence>
<protein>
    <submittedName>
        <fullName evidence="2">BnaA08g03110D protein</fullName>
    </submittedName>
</protein>
<gene>
    <name evidence="2" type="primary">BnaA08g03110D</name>
    <name evidence="2" type="ORF">GSBRNA2T00091022001</name>
</gene>
<keyword evidence="3" id="KW-1185">Reference proteome</keyword>
<feature type="region of interest" description="Disordered" evidence="1">
    <location>
        <begin position="1"/>
        <end position="34"/>
    </location>
</feature>
<dbReference type="AlphaFoldDB" id="A0A078FTX4"/>
<dbReference type="Proteomes" id="UP000028999">
    <property type="component" value="Unassembled WGS sequence"/>
</dbReference>
<reference evidence="2 3" key="1">
    <citation type="journal article" date="2014" name="Science">
        <title>Plant genetics. Early allopolyploid evolution in the post-Neolithic Brassica napus oilseed genome.</title>
        <authorList>
            <person name="Chalhoub B."/>
            <person name="Denoeud F."/>
            <person name="Liu S."/>
            <person name="Parkin I.A."/>
            <person name="Tang H."/>
            <person name="Wang X."/>
            <person name="Chiquet J."/>
            <person name="Belcram H."/>
            <person name="Tong C."/>
            <person name="Samans B."/>
            <person name="Correa M."/>
            <person name="Da Silva C."/>
            <person name="Just J."/>
            <person name="Falentin C."/>
            <person name="Koh C.S."/>
            <person name="Le Clainche I."/>
            <person name="Bernard M."/>
            <person name="Bento P."/>
            <person name="Noel B."/>
            <person name="Labadie K."/>
            <person name="Alberti A."/>
            <person name="Charles M."/>
            <person name="Arnaud D."/>
            <person name="Guo H."/>
            <person name="Daviaud C."/>
            <person name="Alamery S."/>
            <person name="Jabbari K."/>
            <person name="Zhao M."/>
            <person name="Edger P.P."/>
            <person name="Chelaifa H."/>
            <person name="Tack D."/>
            <person name="Lassalle G."/>
            <person name="Mestiri I."/>
            <person name="Schnel N."/>
            <person name="Le Paslier M.C."/>
            <person name="Fan G."/>
            <person name="Renault V."/>
            <person name="Bayer P.E."/>
            <person name="Golicz A.A."/>
            <person name="Manoli S."/>
            <person name="Lee T.H."/>
            <person name="Thi V.H."/>
            <person name="Chalabi S."/>
            <person name="Hu Q."/>
            <person name="Fan C."/>
            <person name="Tollenaere R."/>
            <person name="Lu Y."/>
            <person name="Battail C."/>
            <person name="Shen J."/>
            <person name="Sidebottom C.H."/>
            <person name="Wang X."/>
            <person name="Canaguier A."/>
            <person name="Chauveau A."/>
            <person name="Berard A."/>
            <person name="Deniot G."/>
            <person name="Guan M."/>
            <person name="Liu Z."/>
            <person name="Sun F."/>
            <person name="Lim Y.P."/>
            <person name="Lyons E."/>
            <person name="Town C.D."/>
            <person name="Bancroft I."/>
            <person name="Wang X."/>
            <person name="Meng J."/>
            <person name="Ma J."/>
            <person name="Pires J.C."/>
            <person name="King G.J."/>
            <person name="Brunel D."/>
            <person name="Delourme R."/>
            <person name="Renard M."/>
            <person name="Aury J.M."/>
            <person name="Adams K.L."/>
            <person name="Batley J."/>
            <person name="Snowdon R.J."/>
            <person name="Tost J."/>
            <person name="Edwards D."/>
            <person name="Zhou Y."/>
            <person name="Hua W."/>
            <person name="Sharpe A.G."/>
            <person name="Paterson A.H."/>
            <person name="Guan C."/>
            <person name="Wincker P."/>
        </authorList>
    </citation>
    <scope>NUCLEOTIDE SEQUENCE [LARGE SCALE GENOMIC DNA]</scope>
    <source>
        <strain evidence="3">cv. Darmor-bzh</strain>
    </source>
</reference>
<dbReference type="PaxDb" id="3708-A0A078FTX4"/>